<dbReference type="RefSeq" id="WP_136960044.1">
    <property type="nucleotide sequence ID" value="NZ_CP039690.1"/>
</dbReference>
<evidence type="ECO:0000313" key="8">
    <source>
        <dbReference type="Proteomes" id="UP000298781"/>
    </source>
</evidence>
<evidence type="ECO:0000259" key="6">
    <source>
        <dbReference type="Pfam" id="PF17827"/>
    </source>
</evidence>
<dbReference type="InterPro" id="IPR025714">
    <property type="entry name" value="Methyltranfer_dom"/>
</dbReference>
<feature type="binding site" evidence="4">
    <location>
        <position position="191"/>
    </location>
    <ligand>
        <name>S-adenosyl-L-methionine</name>
        <dbReference type="ChEBI" id="CHEBI:59789"/>
    </ligand>
</feature>
<organism evidence="7 8">
    <name type="scientific">Phreatobacter stygius</name>
    <dbReference type="NCBI Taxonomy" id="1940610"/>
    <lineage>
        <taxon>Bacteria</taxon>
        <taxon>Pseudomonadati</taxon>
        <taxon>Pseudomonadota</taxon>
        <taxon>Alphaproteobacteria</taxon>
        <taxon>Hyphomicrobiales</taxon>
        <taxon>Phreatobacteraceae</taxon>
        <taxon>Phreatobacter</taxon>
    </lineage>
</organism>
<dbReference type="GO" id="GO:0003676">
    <property type="term" value="F:nucleic acid binding"/>
    <property type="evidence" value="ECO:0007669"/>
    <property type="project" value="InterPro"/>
</dbReference>
<comment type="function">
    <text evidence="4">Methylates the class 1 translation termination release factors RF1/PrfA and RF2/PrfB on the glutamine residue of the universally conserved GGQ motif.</text>
</comment>
<dbReference type="InterPro" id="IPR019874">
    <property type="entry name" value="RF_methyltr_PrmC"/>
</dbReference>
<sequence>MIRSGISASEARRVLAKAFAAQGLDEAELDARVLVRHATGIDPAVPGTASDAPLDATMTACLEDLARRRLDHEPIARILGHREFHGHDFVLNRACLVPRPDTETVVEAALALISADRPARLLDLGTGPGTILLALLAERPRALGLGLDRSAEALGAARANAAALGLAERADFAESDWGSAAVGLFDLIVSNPPYIPSKTCDLLAPEVRDHDPRLALDGGPDGLDAYRAILGEALRLLAPGGHIVVELGIGQAAEVGAIARRSGLVVCGLKSDLSAIPRALVLRHAS</sequence>
<dbReference type="GO" id="GO:0032259">
    <property type="term" value="P:methylation"/>
    <property type="evidence" value="ECO:0007669"/>
    <property type="project" value="UniProtKB-KW"/>
</dbReference>
<feature type="domain" description="Release factor glutamine methyltransferase N-terminal" evidence="6">
    <location>
        <begin position="10"/>
        <end position="80"/>
    </location>
</feature>
<dbReference type="PANTHER" id="PTHR18895">
    <property type="entry name" value="HEMK METHYLTRANSFERASE"/>
    <property type="match status" value="1"/>
</dbReference>
<dbReference type="Pfam" id="PF17827">
    <property type="entry name" value="PrmC_N"/>
    <property type="match status" value="1"/>
</dbReference>
<accession>A0A4D7B954</accession>
<dbReference type="InterPro" id="IPR050320">
    <property type="entry name" value="N5-glutamine_MTase"/>
</dbReference>
<dbReference type="InterPro" id="IPR029063">
    <property type="entry name" value="SAM-dependent_MTases_sf"/>
</dbReference>
<dbReference type="PANTHER" id="PTHR18895:SF74">
    <property type="entry name" value="MTRF1L RELEASE FACTOR GLUTAMINE METHYLTRANSFERASE"/>
    <property type="match status" value="1"/>
</dbReference>
<dbReference type="InterPro" id="IPR002052">
    <property type="entry name" value="DNA_methylase_N6_adenine_CS"/>
</dbReference>
<dbReference type="Pfam" id="PF13847">
    <property type="entry name" value="Methyltransf_31"/>
    <property type="match status" value="1"/>
</dbReference>
<dbReference type="PROSITE" id="PS00092">
    <property type="entry name" value="N6_MTASE"/>
    <property type="match status" value="1"/>
</dbReference>
<keyword evidence="8" id="KW-1185">Reference proteome</keyword>
<comment type="similarity">
    <text evidence="4">Belongs to the protein N5-glutamine methyltransferase family. PrmC subfamily.</text>
</comment>
<reference evidence="7 8" key="1">
    <citation type="submission" date="2019-04" db="EMBL/GenBank/DDBJ databases">
        <title>Phreatobacter aquaticus sp. nov.</title>
        <authorList>
            <person name="Choi A."/>
        </authorList>
    </citation>
    <scope>NUCLEOTIDE SEQUENCE [LARGE SCALE GENOMIC DNA]</scope>
    <source>
        <strain evidence="7 8">KCTC 52518</strain>
    </source>
</reference>
<dbReference type="AlphaFoldDB" id="A0A4D7B954"/>
<feature type="domain" description="Methyltransferase" evidence="5">
    <location>
        <begin position="119"/>
        <end position="246"/>
    </location>
</feature>
<dbReference type="CDD" id="cd02440">
    <property type="entry name" value="AdoMet_MTases"/>
    <property type="match status" value="1"/>
</dbReference>
<dbReference type="EC" id="2.1.1.297" evidence="4"/>
<feature type="binding site" evidence="4">
    <location>
        <begin position="125"/>
        <end position="129"/>
    </location>
    <ligand>
        <name>S-adenosyl-L-methionine</name>
        <dbReference type="ChEBI" id="CHEBI:59789"/>
    </ligand>
</feature>
<comment type="catalytic activity">
    <reaction evidence="4">
        <text>L-glutaminyl-[peptide chain release factor] + S-adenosyl-L-methionine = N(5)-methyl-L-glutaminyl-[peptide chain release factor] + S-adenosyl-L-homocysteine + H(+)</text>
        <dbReference type="Rhea" id="RHEA:42896"/>
        <dbReference type="Rhea" id="RHEA-COMP:10271"/>
        <dbReference type="Rhea" id="RHEA-COMP:10272"/>
        <dbReference type="ChEBI" id="CHEBI:15378"/>
        <dbReference type="ChEBI" id="CHEBI:30011"/>
        <dbReference type="ChEBI" id="CHEBI:57856"/>
        <dbReference type="ChEBI" id="CHEBI:59789"/>
        <dbReference type="ChEBI" id="CHEBI:61891"/>
        <dbReference type="EC" id="2.1.1.297"/>
    </reaction>
</comment>
<feature type="binding site" evidence="4">
    <location>
        <begin position="191"/>
        <end position="194"/>
    </location>
    <ligand>
        <name>substrate</name>
    </ligand>
</feature>
<keyword evidence="2 4" id="KW-0808">Transferase</keyword>
<dbReference type="HAMAP" id="MF_02126">
    <property type="entry name" value="RF_methyltr_PrmC"/>
    <property type="match status" value="1"/>
</dbReference>
<feature type="binding site" evidence="4">
    <location>
        <position position="177"/>
    </location>
    <ligand>
        <name>S-adenosyl-L-methionine</name>
        <dbReference type="ChEBI" id="CHEBI:59789"/>
    </ligand>
</feature>
<dbReference type="InterPro" id="IPR004556">
    <property type="entry name" value="HemK-like"/>
</dbReference>
<dbReference type="InterPro" id="IPR040758">
    <property type="entry name" value="PrmC_N"/>
</dbReference>
<dbReference type="SUPFAM" id="SSF53335">
    <property type="entry name" value="S-adenosyl-L-methionine-dependent methyltransferases"/>
    <property type="match status" value="1"/>
</dbReference>
<proteinExistence type="inferred from homology"/>
<dbReference type="GO" id="GO:0102559">
    <property type="term" value="F:peptide chain release factor N(5)-glutamine methyltransferase activity"/>
    <property type="evidence" value="ECO:0007669"/>
    <property type="project" value="UniProtKB-EC"/>
</dbReference>
<evidence type="ECO:0000256" key="2">
    <source>
        <dbReference type="ARBA" id="ARBA00022679"/>
    </source>
</evidence>
<protein>
    <recommendedName>
        <fullName evidence="4">Release factor glutamine methyltransferase</fullName>
        <shortName evidence="4">RF MTase</shortName>
        <ecNumber evidence="4">2.1.1.297</ecNumber>
    </recommendedName>
    <alternativeName>
        <fullName evidence="4">N5-glutamine methyltransferase PrmC</fullName>
    </alternativeName>
    <alternativeName>
        <fullName evidence="4">Protein-(glutamine-N5) MTase PrmC</fullName>
    </alternativeName>
    <alternativeName>
        <fullName evidence="4">Protein-glutamine N-methyltransferase PrmC</fullName>
    </alternativeName>
</protein>
<evidence type="ECO:0000256" key="3">
    <source>
        <dbReference type="ARBA" id="ARBA00022691"/>
    </source>
</evidence>
<dbReference type="Proteomes" id="UP000298781">
    <property type="component" value="Chromosome"/>
</dbReference>
<dbReference type="Gene3D" id="1.10.8.10">
    <property type="entry name" value="DNA helicase RuvA subunit, C-terminal domain"/>
    <property type="match status" value="1"/>
</dbReference>
<keyword evidence="3 4" id="KW-0949">S-adenosyl-L-methionine</keyword>
<dbReference type="EMBL" id="CP039690">
    <property type="protein sequence ID" value="QCI64592.1"/>
    <property type="molecule type" value="Genomic_DNA"/>
</dbReference>
<dbReference type="OrthoDB" id="9800643at2"/>
<evidence type="ECO:0000256" key="1">
    <source>
        <dbReference type="ARBA" id="ARBA00022603"/>
    </source>
</evidence>
<dbReference type="Gene3D" id="3.40.50.150">
    <property type="entry name" value="Vaccinia Virus protein VP39"/>
    <property type="match status" value="1"/>
</dbReference>
<evidence type="ECO:0000256" key="4">
    <source>
        <dbReference type="HAMAP-Rule" id="MF_02126"/>
    </source>
</evidence>
<name>A0A4D7B954_9HYPH</name>
<dbReference type="NCBIfam" id="TIGR03534">
    <property type="entry name" value="RF_mod_PrmC"/>
    <property type="match status" value="1"/>
</dbReference>
<dbReference type="KEGG" id="pstg:E8M01_10335"/>
<dbReference type="NCBIfam" id="TIGR00536">
    <property type="entry name" value="hemK_fam"/>
    <property type="match status" value="1"/>
</dbReference>
<keyword evidence="1 4" id="KW-0489">Methyltransferase</keyword>
<evidence type="ECO:0000259" key="5">
    <source>
        <dbReference type="Pfam" id="PF13847"/>
    </source>
</evidence>
<gene>
    <name evidence="4 7" type="primary">prmC</name>
    <name evidence="7" type="ORF">E8M01_10335</name>
</gene>
<feature type="binding site" evidence="4">
    <location>
        <position position="148"/>
    </location>
    <ligand>
        <name>S-adenosyl-L-methionine</name>
        <dbReference type="ChEBI" id="CHEBI:59789"/>
    </ligand>
</feature>
<dbReference type="PRINTS" id="PR00507">
    <property type="entry name" value="N12N6MTFRASE"/>
</dbReference>
<evidence type="ECO:0000313" key="7">
    <source>
        <dbReference type="EMBL" id="QCI64592.1"/>
    </source>
</evidence>